<feature type="repeat" description="WD" evidence="3">
    <location>
        <begin position="793"/>
        <end position="834"/>
    </location>
</feature>
<feature type="repeat" description="WD" evidence="3">
    <location>
        <begin position="965"/>
        <end position="1005"/>
    </location>
</feature>
<dbReference type="InterPro" id="IPR001680">
    <property type="entry name" value="WD40_rpt"/>
</dbReference>
<dbReference type="InterPro" id="IPR007111">
    <property type="entry name" value="NACHT_NTPase"/>
</dbReference>
<gene>
    <name evidence="6" type="ORF">FIBSPDRAFT_1038103</name>
</gene>
<feature type="repeat" description="WD" evidence="3">
    <location>
        <begin position="1222"/>
        <end position="1254"/>
    </location>
</feature>
<feature type="repeat" description="WD" evidence="3">
    <location>
        <begin position="1093"/>
        <end position="1134"/>
    </location>
</feature>
<dbReference type="InterPro" id="IPR019775">
    <property type="entry name" value="WD40_repeat_CS"/>
</dbReference>
<keyword evidence="7" id="KW-1185">Reference proteome</keyword>
<proteinExistence type="predicted"/>
<dbReference type="InterPro" id="IPR015943">
    <property type="entry name" value="WD40/YVTN_repeat-like_dom_sf"/>
</dbReference>
<dbReference type="SUPFAM" id="SSF52540">
    <property type="entry name" value="P-loop containing nucleoside triphosphate hydrolases"/>
    <property type="match status" value="1"/>
</dbReference>
<dbReference type="SUPFAM" id="SSF50978">
    <property type="entry name" value="WD40 repeat-like"/>
    <property type="match status" value="2"/>
</dbReference>
<dbReference type="PRINTS" id="PR00320">
    <property type="entry name" value="GPROTEINBRPT"/>
</dbReference>
<dbReference type="PROSITE" id="PS50294">
    <property type="entry name" value="WD_REPEATS_REGION"/>
    <property type="match status" value="14"/>
</dbReference>
<dbReference type="SMART" id="SM00320">
    <property type="entry name" value="WD40"/>
    <property type="match status" value="14"/>
</dbReference>
<feature type="region of interest" description="Disordered" evidence="4">
    <location>
        <begin position="1"/>
        <end position="29"/>
    </location>
</feature>
<dbReference type="PROSITE" id="PS50837">
    <property type="entry name" value="NACHT"/>
    <property type="match status" value="1"/>
</dbReference>
<dbReference type="PROSITE" id="PS00678">
    <property type="entry name" value="WD_REPEATS_1"/>
    <property type="match status" value="8"/>
</dbReference>
<feature type="compositionally biased region" description="Polar residues" evidence="4">
    <location>
        <begin position="10"/>
        <end position="25"/>
    </location>
</feature>
<feature type="repeat" description="WD" evidence="3">
    <location>
        <begin position="836"/>
        <end position="868"/>
    </location>
</feature>
<keyword evidence="1 3" id="KW-0853">WD repeat</keyword>
<feature type="repeat" description="WD" evidence="3">
    <location>
        <begin position="1179"/>
        <end position="1220"/>
    </location>
</feature>
<feature type="repeat" description="WD" evidence="3">
    <location>
        <begin position="1136"/>
        <end position="1168"/>
    </location>
</feature>
<dbReference type="PANTHER" id="PTHR19879:SF9">
    <property type="entry name" value="TRANSCRIPTION INITIATION FACTOR TFIID SUBUNIT 5"/>
    <property type="match status" value="1"/>
</dbReference>
<feature type="repeat" description="WD" evidence="3">
    <location>
        <begin position="1050"/>
        <end position="1091"/>
    </location>
</feature>
<evidence type="ECO:0000256" key="2">
    <source>
        <dbReference type="ARBA" id="ARBA00022737"/>
    </source>
</evidence>
<dbReference type="InterPro" id="IPR056884">
    <property type="entry name" value="NPHP3-like_N"/>
</dbReference>
<feature type="repeat" description="WD" evidence="3">
    <location>
        <begin position="707"/>
        <end position="748"/>
    </location>
</feature>
<evidence type="ECO:0000256" key="1">
    <source>
        <dbReference type="ARBA" id="ARBA00022574"/>
    </source>
</evidence>
<feature type="repeat" description="WD" evidence="3">
    <location>
        <begin position="1007"/>
        <end position="1048"/>
    </location>
</feature>
<dbReference type="STRING" id="436010.A0A166TQH4"/>
<dbReference type="PROSITE" id="PS50082">
    <property type="entry name" value="WD_REPEATS_2"/>
    <property type="match status" value="14"/>
</dbReference>
<dbReference type="InterPro" id="IPR027417">
    <property type="entry name" value="P-loop_NTPase"/>
</dbReference>
<feature type="repeat" description="WD" evidence="3">
    <location>
        <begin position="922"/>
        <end position="963"/>
    </location>
</feature>
<feature type="domain" description="NACHT" evidence="5">
    <location>
        <begin position="126"/>
        <end position="275"/>
    </location>
</feature>
<feature type="repeat" description="WD" evidence="3">
    <location>
        <begin position="879"/>
        <end position="920"/>
    </location>
</feature>
<dbReference type="Gene3D" id="3.40.50.300">
    <property type="entry name" value="P-loop containing nucleotide triphosphate hydrolases"/>
    <property type="match status" value="1"/>
</dbReference>
<reference evidence="6 7" key="1">
    <citation type="journal article" date="2016" name="Mol. Biol. Evol.">
        <title>Comparative Genomics of Early-Diverging Mushroom-Forming Fungi Provides Insights into the Origins of Lignocellulose Decay Capabilities.</title>
        <authorList>
            <person name="Nagy L.G."/>
            <person name="Riley R."/>
            <person name="Tritt A."/>
            <person name="Adam C."/>
            <person name="Daum C."/>
            <person name="Floudas D."/>
            <person name="Sun H."/>
            <person name="Yadav J.S."/>
            <person name="Pangilinan J."/>
            <person name="Larsson K.H."/>
            <person name="Matsuura K."/>
            <person name="Barry K."/>
            <person name="Labutti K."/>
            <person name="Kuo R."/>
            <person name="Ohm R.A."/>
            <person name="Bhattacharya S.S."/>
            <person name="Shirouzu T."/>
            <person name="Yoshinaga Y."/>
            <person name="Martin F.M."/>
            <person name="Grigoriev I.V."/>
            <person name="Hibbett D.S."/>
        </authorList>
    </citation>
    <scope>NUCLEOTIDE SEQUENCE [LARGE SCALE GENOMIC DNA]</scope>
    <source>
        <strain evidence="6 7">CBS 109695</strain>
    </source>
</reference>
<dbReference type="Gene3D" id="2.130.10.10">
    <property type="entry name" value="YVTN repeat-like/Quinoprotein amine dehydrogenase"/>
    <property type="match status" value="6"/>
</dbReference>
<evidence type="ECO:0000256" key="4">
    <source>
        <dbReference type="SAM" id="MobiDB-lite"/>
    </source>
</evidence>
<evidence type="ECO:0000313" key="7">
    <source>
        <dbReference type="Proteomes" id="UP000076532"/>
    </source>
</evidence>
<organism evidence="6 7">
    <name type="scientific">Athelia psychrophila</name>
    <dbReference type="NCBI Taxonomy" id="1759441"/>
    <lineage>
        <taxon>Eukaryota</taxon>
        <taxon>Fungi</taxon>
        <taxon>Dikarya</taxon>
        <taxon>Basidiomycota</taxon>
        <taxon>Agaricomycotina</taxon>
        <taxon>Agaricomycetes</taxon>
        <taxon>Agaricomycetidae</taxon>
        <taxon>Atheliales</taxon>
        <taxon>Atheliaceae</taxon>
        <taxon>Athelia</taxon>
    </lineage>
</organism>
<dbReference type="CDD" id="cd00200">
    <property type="entry name" value="WD40"/>
    <property type="match status" value="2"/>
</dbReference>
<dbReference type="Proteomes" id="UP000076532">
    <property type="component" value="Unassembled WGS sequence"/>
</dbReference>
<dbReference type="PANTHER" id="PTHR19879">
    <property type="entry name" value="TRANSCRIPTION INITIATION FACTOR TFIID"/>
    <property type="match status" value="1"/>
</dbReference>
<evidence type="ECO:0000313" key="6">
    <source>
        <dbReference type="EMBL" id="KZP30866.1"/>
    </source>
</evidence>
<dbReference type="Pfam" id="PF00400">
    <property type="entry name" value="WD40"/>
    <property type="match status" value="14"/>
</dbReference>
<dbReference type="Pfam" id="PF24883">
    <property type="entry name" value="NPHP3_N"/>
    <property type="match status" value="1"/>
</dbReference>
<sequence length="1369" mass="148359">MPKVDKLTSKARSQTPYASAQNRTGSSLVSSSTVATSSAMHIPASVSFSMTGNMSGNSTINNIVGDQHNVYEINNAPAALHALDLLKMLDPAVMDGTFRPQCLDGTRRNILHCLIHGLTAPSPETNVFWLHGLAGSGKSTIATTIAEQLRGRAELELGAFLFFDRNSPSQSGPNGVIRTLAFQLALSNNILRDAICDAIERDPQVTTRPLNSQFNDLVLTPLRSCSSRITGPVICVLDAFDECGDAQSRRTLVRLLAEHLPLLPQHFRFLVTSRPEPDLRSTLGSHPRVKSFSLNATEWSSASDVLLFFQHEMNVLYLHRRDDDELPYGWPGSPIIQRLGGHAGDSFIWAATAIRYLYAADDVEECLHRLLNQNAFSLGDLYSTALRTASNWEPTETSTQNFLRILGAIVVGRVPLTDDAIVEILGLEQAKSCRLVLRKLACLLHWSEGLPIRTLHASFADYLTDARRCGDQPWFIDQRKHHTNFAIGCLHAMKRLLRFNICRLETSYLKNSDVPDLSQRVQKCVPRGLAYACRFWAEHLNHGDMINDIPPLILKFFQNLLLYWLEVLSLIREGRAAFQAMLSVEVYCKWHHLSEIRVFAKDGISFLRAFASIISESAPHIYISAIAFAPSASILKLQYSSIIKNTLRVETGAKKNWPACEQVIEAHTSIVTSVAFSPNGDRIASGSQDKTIRIWDARTGKLVAGPFEGHTGLVISVTFSPGGERVASGSGDKTIRIWDAHTGELIAGPFTGHEDDVTSVAFSPDGERVVSGSLDKTVRIWDACTGELVAGPFDEHADDVTSVAFSPSGERVASGSCDNTIRIWDARTGELIKGPLEGHTGFVTSVAFSPDGERIASGSDDKTIRMWDGCTGELVAGPFEGHTSFVTSVAFSPNGERVASGSLDKTIRIWDARTGALVAGPFGGHADNVTAVAFSPDGERVASGSLDATIRIWDARADELVAGPFDEHADDVTSVAFSPDGEGVASSGDKNIRIWDARTGKLVAGPFDGHAADVTSVAFSPDGERVASGSDDKTIRIWDVHTGGLVAGPFEGHTSFIASVAFSPGGNRVASGSGDRTIRIWDARTGELVVGPLGGHTRIINSLAFSPDGDRIASGSWDKTICIWDTRTGALIAGPFDGHADIVSSVAFSPDGERVASGSCDKTIRMWDGCTGELVAGPFEGHTSIVTSVAFSPGGDRVASGSQDKTIRIWDVCTGELIAGPFEGHTNFVTSVAFSPDGERVASGSLDKTIRIWDCQLDNLFAGPFGGQGHNTFSTPLLSDGERVMLKSKIDITSTISHASSRARQDFTSSSRLENGWMVNSTVELLFWVPPAYRLGLWRPNNTLVIGPEHPRLDLTHFVHGDDWARCHV</sequence>
<dbReference type="InterPro" id="IPR036322">
    <property type="entry name" value="WD40_repeat_dom_sf"/>
</dbReference>
<protein>
    <submittedName>
        <fullName evidence="6">WD40 repeat-like protein</fullName>
    </submittedName>
</protein>
<feature type="repeat" description="WD" evidence="3">
    <location>
        <begin position="664"/>
        <end position="705"/>
    </location>
</feature>
<dbReference type="InterPro" id="IPR020472">
    <property type="entry name" value="WD40_PAC1"/>
</dbReference>
<evidence type="ECO:0000256" key="3">
    <source>
        <dbReference type="PROSITE-ProRule" id="PRU00221"/>
    </source>
</evidence>
<dbReference type="SUPFAM" id="SSF50998">
    <property type="entry name" value="Quinoprotein alcohol dehydrogenase-like"/>
    <property type="match status" value="1"/>
</dbReference>
<dbReference type="EMBL" id="KV417492">
    <property type="protein sequence ID" value="KZP30866.1"/>
    <property type="molecule type" value="Genomic_DNA"/>
</dbReference>
<dbReference type="OrthoDB" id="538223at2759"/>
<feature type="repeat" description="WD" evidence="3">
    <location>
        <begin position="750"/>
        <end position="791"/>
    </location>
</feature>
<evidence type="ECO:0000259" key="5">
    <source>
        <dbReference type="PROSITE" id="PS50837"/>
    </source>
</evidence>
<accession>A0A166TQH4</accession>
<keyword evidence="2" id="KW-0677">Repeat</keyword>
<dbReference type="InterPro" id="IPR011047">
    <property type="entry name" value="Quinoprotein_ADH-like_sf"/>
</dbReference>
<name>A0A166TQH4_9AGAM</name>